<dbReference type="OrthoDB" id="6485030at2759"/>
<dbReference type="AlphaFoldDB" id="A0A9J6GF91"/>
<protein>
    <submittedName>
        <fullName evidence="1">Uncharacterized protein</fullName>
    </submittedName>
</protein>
<proteinExistence type="predicted"/>
<organism evidence="1 2">
    <name type="scientific">Haemaphysalis longicornis</name>
    <name type="common">Bush tick</name>
    <dbReference type="NCBI Taxonomy" id="44386"/>
    <lineage>
        <taxon>Eukaryota</taxon>
        <taxon>Metazoa</taxon>
        <taxon>Ecdysozoa</taxon>
        <taxon>Arthropoda</taxon>
        <taxon>Chelicerata</taxon>
        <taxon>Arachnida</taxon>
        <taxon>Acari</taxon>
        <taxon>Parasitiformes</taxon>
        <taxon>Ixodida</taxon>
        <taxon>Ixodoidea</taxon>
        <taxon>Ixodidae</taxon>
        <taxon>Haemaphysalinae</taxon>
        <taxon>Haemaphysalis</taxon>
    </lineage>
</organism>
<keyword evidence="2" id="KW-1185">Reference proteome</keyword>
<evidence type="ECO:0000313" key="1">
    <source>
        <dbReference type="EMBL" id="KAH9373441.1"/>
    </source>
</evidence>
<dbReference type="EMBL" id="JABSTR010000006">
    <property type="protein sequence ID" value="KAH9373441.1"/>
    <property type="molecule type" value="Genomic_DNA"/>
</dbReference>
<dbReference type="Proteomes" id="UP000821853">
    <property type="component" value="Chromosome 4"/>
</dbReference>
<sequence length="95" mass="10946">MLIKGTYAMALALLVLQISLVYNRNYFLQINFGTVNDAGHILKSTVMRQGIVGTWFVAVPFNRSSSKKHRWALCIYANTFRFEHATKPRMFFLIS</sequence>
<gene>
    <name evidence="1" type="ORF">HPB48_009486</name>
</gene>
<reference evidence="1 2" key="1">
    <citation type="journal article" date="2020" name="Cell">
        <title>Large-Scale Comparative Analyses of Tick Genomes Elucidate Their Genetic Diversity and Vector Capacities.</title>
        <authorList>
            <consortium name="Tick Genome and Microbiome Consortium (TIGMIC)"/>
            <person name="Jia N."/>
            <person name="Wang J."/>
            <person name="Shi W."/>
            <person name="Du L."/>
            <person name="Sun Y."/>
            <person name="Zhan W."/>
            <person name="Jiang J.F."/>
            <person name="Wang Q."/>
            <person name="Zhang B."/>
            <person name="Ji P."/>
            <person name="Bell-Sakyi L."/>
            <person name="Cui X.M."/>
            <person name="Yuan T.T."/>
            <person name="Jiang B.G."/>
            <person name="Yang W.F."/>
            <person name="Lam T.T."/>
            <person name="Chang Q.C."/>
            <person name="Ding S.J."/>
            <person name="Wang X.J."/>
            <person name="Zhu J.G."/>
            <person name="Ruan X.D."/>
            <person name="Zhao L."/>
            <person name="Wei J.T."/>
            <person name="Ye R.Z."/>
            <person name="Que T.C."/>
            <person name="Du C.H."/>
            <person name="Zhou Y.H."/>
            <person name="Cheng J.X."/>
            <person name="Dai P.F."/>
            <person name="Guo W.B."/>
            <person name="Han X.H."/>
            <person name="Huang E.J."/>
            <person name="Li L.F."/>
            <person name="Wei W."/>
            <person name="Gao Y.C."/>
            <person name="Liu J.Z."/>
            <person name="Shao H.Z."/>
            <person name="Wang X."/>
            <person name="Wang C.C."/>
            <person name="Yang T.C."/>
            <person name="Huo Q.B."/>
            <person name="Li W."/>
            <person name="Chen H.Y."/>
            <person name="Chen S.E."/>
            <person name="Zhou L.G."/>
            <person name="Ni X.B."/>
            <person name="Tian J.H."/>
            <person name="Sheng Y."/>
            <person name="Liu T."/>
            <person name="Pan Y.S."/>
            <person name="Xia L.Y."/>
            <person name="Li J."/>
            <person name="Zhao F."/>
            <person name="Cao W.C."/>
        </authorList>
    </citation>
    <scope>NUCLEOTIDE SEQUENCE [LARGE SCALE GENOMIC DNA]</scope>
    <source>
        <strain evidence="1">HaeL-2018</strain>
    </source>
</reference>
<dbReference type="VEuPathDB" id="VectorBase:HLOH_061657"/>
<name>A0A9J6GF91_HAELO</name>
<evidence type="ECO:0000313" key="2">
    <source>
        <dbReference type="Proteomes" id="UP000821853"/>
    </source>
</evidence>
<comment type="caution">
    <text evidence="1">The sequence shown here is derived from an EMBL/GenBank/DDBJ whole genome shotgun (WGS) entry which is preliminary data.</text>
</comment>
<accession>A0A9J6GF91</accession>